<accession>A0A926ILX8</accession>
<dbReference type="AlphaFoldDB" id="A0A926ILX8"/>
<keyword evidence="1" id="KW-0472">Membrane</keyword>
<dbReference type="RefSeq" id="WP_262430556.1">
    <property type="nucleotide sequence ID" value="NZ_JACRTG010000030.1"/>
</dbReference>
<feature type="transmembrane region" description="Helical" evidence="1">
    <location>
        <begin position="38"/>
        <end position="60"/>
    </location>
</feature>
<evidence type="ECO:0000313" key="2">
    <source>
        <dbReference type="EMBL" id="MBC8589093.1"/>
    </source>
</evidence>
<evidence type="ECO:0000256" key="1">
    <source>
        <dbReference type="SAM" id="Phobius"/>
    </source>
</evidence>
<organism evidence="2 3">
    <name type="scientific">Paratissierella segnis</name>
    <dbReference type="NCBI Taxonomy" id="2763679"/>
    <lineage>
        <taxon>Bacteria</taxon>
        <taxon>Bacillati</taxon>
        <taxon>Bacillota</taxon>
        <taxon>Tissierellia</taxon>
        <taxon>Tissierellales</taxon>
        <taxon>Tissierellaceae</taxon>
        <taxon>Paratissierella</taxon>
    </lineage>
</organism>
<proteinExistence type="predicted"/>
<dbReference type="EMBL" id="JACRTG010000030">
    <property type="protein sequence ID" value="MBC8589093.1"/>
    <property type="molecule type" value="Genomic_DNA"/>
</dbReference>
<keyword evidence="1" id="KW-1133">Transmembrane helix</keyword>
<reference evidence="2" key="1">
    <citation type="submission" date="2020-08" db="EMBL/GenBank/DDBJ databases">
        <title>Genome public.</title>
        <authorList>
            <person name="Liu C."/>
            <person name="Sun Q."/>
        </authorList>
    </citation>
    <scope>NUCLEOTIDE SEQUENCE</scope>
    <source>
        <strain evidence="2">BX21</strain>
    </source>
</reference>
<gene>
    <name evidence="2" type="ORF">H8707_12800</name>
</gene>
<dbReference type="Proteomes" id="UP000601171">
    <property type="component" value="Unassembled WGS sequence"/>
</dbReference>
<keyword evidence="1" id="KW-0812">Transmembrane</keyword>
<sequence>MRKGILPAMLGIAVTGATIAMTDIDITKRIMHHKGREAMLTSGLIGFGLAHVVLGGLDLINNR</sequence>
<keyword evidence="3" id="KW-1185">Reference proteome</keyword>
<evidence type="ECO:0000313" key="3">
    <source>
        <dbReference type="Proteomes" id="UP000601171"/>
    </source>
</evidence>
<comment type="caution">
    <text evidence="2">The sequence shown here is derived from an EMBL/GenBank/DDBJ whole genome shotgun (WGS) entry which is preliminary data.</text>
</comment>
<name>A0A926ILX8_9FIRM</name>
<protein>
    <submittedName>
        <fullName evidence="2">Asparagine synthase</fullName>
    </submittedName>
</protein>